<keyword evidence="1" id="KW-0812">Transmembrane</keyword>
<name>A0A0X1T6X5_PSEAA</name>
<dbReference type="EMBL" id="CP014135">
    <property type="protein sequence ID" value="AMB87723.1"/>
    <property type="molecule type" value="Genomic_DNA"/>
</dbReference>
<keyword evidence="1" id="KW-1133">Transmembrane helix</keyword>
<evidence type="ECO:0000313" key="2">
    <source>
        <dbReference type="EMBL" id="AMB87723.1"/>
    </source>
</evidence>
<evidence type="ECO:0000256" key="1">
    <source>
        <dbReference type="SAM" id="Phobius"/>
    </source>
</evidence>
<sequence>MDKLISLVSSLEAAIRYLLSGAVIATIFVMSLNDPRTIFQWALSNQVPTALCVALVGFTAFSIYRLVLWVVFDFIAWKFKASAPAEFFVEGVSYAKPYAKFLRWRHSEDLPQSLSGYLTYRWSVAHFAFVSGLSGLVAALSGQSNSIIVDLRCWVLLVSLSVAAFGFCQIFFLYRVERELCRDRKPVAEAREPN</sequence>
<feature type="transmembrane region" description="Helical" evidence="1">
    <location>
        <begin position="14"/>
        <end position="32"/>
    </location>
</feature>
<keyword evidence="1" id="KW-0472">Membrane</keyword>
<feature type="transmembrane region" description="Helical" evidence="1">
    <location>
        <begin position="153"/>
        <end position="174"/>
    </location>
</feature>
<protein>
    <submittedName>
        <fullName evidence="2">Uncharacterized protein</fullName>
    </submittedName>
</protein>
<dbReference type="RefSeq" id="WP_060783747.1">
    <property type="nucleotide sequence ID" value="NZ_CP014135.1"/>
</dbReference>
<dbReference type="KEGG" id="pagb:AWM79_21500"/>
<organism evidence="2 3">
    <name type="scientific">Pseudomonas agarici</name>
    <dbReference type="NCBI Taxonomy" id="46677"/>
    <lineage>
        <taxon>Bacteria</taxon>
        <taxon>Pseudomonadati</taxon>
        <taxon>Pseudomonadota</taxon>
        <taxon>Gammaproteobacteria</taxon>
        <taxon>Pseudomonadales</taxon>
        <taxon>Pseudomonadaceae</taxon>
        <taxon>Pseudomonas</taxon>
    </lineage>
</organism>
<accession>A0A0X1T6X5</accession>
<feature type="transmembrane region" description="Helical" evidence="1">
    <location>
        <begin position="120"/>
        <end position="141"/>
    </location>
</feature>
<dbReference type="Proteomes" id="UP000063229">
    <property type="component" value="Chromosome"/>
</dbReference>
<feature type="transmembrane region" description="Helical" evidence="1">
    <location>
        <begin position="52"/>
        <end position="72"/>
    </location>
</feature>
<gene>
    <name evidence="2" type="ORF">AWM79_21500</name>
</gene>
<dbReference type="AlphaFoldDB" id="A0A0X1T6X5"/>
<proteinExistence type="predicted"/>
<evidence type="ECO:0000313" key="3">
    <source>
        <dbReference type="Proteomes" id="UP000063229"/>
    </source>
</evidence>
<keyword evidence="3" id="KW-1185">Reference proteome</keyword>
<reference evidence="2 3" key="1">
    <citation type="submission" date="2016-01" db="EMBL/GenBank/DDBJ databases">
        <authorList>
            <person name="McClelland M."/>
            <person name="Jain A."/>
            <person name="Saraogi P."/>
            <person name="Mendelson R."/>
            <person name="Westerman R."/>
            <person name="SanMiguel P."/>
            <person name="Csonka L."/>
        </authorList>
    </citation>
    <scope>NUCLEOTIDE SEQUENCE [LARGE SCALE GENOMIC DNA]</scope>
    <source>
        <strain evidence="2 3">NCPPB 2472</strain>
    </source>
</reference>